<dbReference type="EMBL" id="CP102480">
    <property type="protein sequence ID" value="UUX48328.1"/>
    <property type="molecule type" value="Genomic_DNA"/>
</dbReference>
<proteinExistence type="predicted"/>
<evidence type="ECO:0000259" key="1">
    <source>
        <dbReference type="Pfam" id="PF10030"/>
    </source>
</evidence>
<dbReference type="AlphaFoldDB" id="A0A9J7ALH5"/>
<name>A0A9J7ALH5_9PROT</name>
<feature type="domain" description="DUF2272" evidence="1">
    <location>
        <begin position="61"/>
        <end position="187"/>
    </location>
</feature>
<dbReference type="RefSeq" id="WP_257766836.1">
    <property type="nucleotide sequence ID" value="NZ_CP102480.1"/>
</dbReference>
<dbReference type="InterPro" id="IPR019262">
    <property type="entry name" value="DUF2272"/>
</dbReference>
<evidence type="ECO:0000313" key="2">
    <source>
        <dbReference type="EMBL" id="UUX48328.1"/>
    </source>
</evidence>
<evidence type="ECO:0000313" key="3">
    <source>
        <dbReference type="Proteomes" id="UP001060336"/>
    </source>
</evidence>
<accession>A0A9J7ALH5</accession>
<dbReference type="Gene3D" id="2.30.30.40">
    <property type="entry name" value="SH3 Domains"/>
    <property type="match status" value="1"/>
</dbReference>
<dbReference type="KEGG" id="naci:NUH88_12985"/>
<reference evidence="2" key="1">
    <citation type="submission" date="2022-08" db="EMBL/GenBank/DDBJ databases">
        <title>Nisaea acidiphila sp. nov., isolated from a marine algal debris and emended description of the genus Nisaea Urios et al. 2008.</title>
        <authorList>
            <person name="Kwon K."/>
        </authorList>
    </citation>
    <scope>NUCLEOTIDE SEQUENCE</scope>
    <source>
        <strain evidence="2">MEBiC11861</strain>
    </source>
</reference>
<protein>
    <submittedName>
        <fullName evidence="2">DUF2272 domain-containing protein</fullName>
    </submittedName>
</protein>
<dbReference type="Pfam" id="PF10030">
    <property type="entry name" value="DUF2272"/>
    <property type="match status" value="1"/>
</dbReference>
<keyword evidence="3" id="KW-1185">Reference proteome</keyword>
<dbReference type="Proteomes" id="UP001060336">
    <property type="component" value="Chromosome"/>
</dbReference>
<gene>
    <name evidence="2" type="ORF">NUH88_12985</name>
</gene>
<sequence length="276" mass="29601">MTFASALVAVAEREWALMGRTERDLDGRVIQAGGRENVEPYASRIGTYWRIGAGRDDLTGHHRDWPWSAAFVCFCMQRAGAGEAFPRTAGHATYIHKAVRAAKDGGAAPFIGHRPTDRAPAPGDILTYSRGDLPVDYDALPDWFSSHGDIVTGVEDGAVTVIGGNVSDAVTRRKFRLDGDGIIADPRLHWITVIANGLEDFAPMPAPEPAGDPHVVTANPHLRLRGLPDKDSEVVGTMPNGTLVYAGALSEGWAPIDMFGDGHVDGFAHIGYLKPA</sequence>
<organism evidence="2 3">
    <name type="scientific">Nisaea acidiphila</name>
    <dbReference type="NCBI Taxonomy" id="1862145"/>
    <lineage>
        <taxon>Bacteria</taxon>
        <taxon>Pseudomonadati</taxon>
        <taxon>Pseudomonadota</taxon>
        <taxon>Alphaproteobacteria</taxon>
        <taxon>Rhodospirillales</taxon>
        <taxon>Thalassobaculaceae</taxon>
        <taxon>Nisaea</taxon>
    </lineage>
</organism>